<dbReference type="Gene3D" id="1.10.260.40">
    <property type="entry name" value="lambda repressor-like DNA-binding domains"/>
    <property type="match status" value="1"/>
</dbReference>
<protein>
    <recommendedName>
        <fullName evidence="2">Helix-turn-helix domain-containing protein</fullName>
    </recommendedName>
</protein>
<dbReference type="InterPro" id="IPR010982">
    <property type="entry name" value="Lambda_DNA-bd_dom_sf"/>
</dbReference>
<organism evidence="1">
    <name type="scientific">Desulfobacca acetoxidans</name>
    <dbReference type="NCBI Taxonomy" id="60893"/>
    <lineage>
        <taxon>Bacteria</taxon>
        <taxon>Pseudomonadati</taxon>
        <taxon>Thermodesulfobacteriota</taxon>
        <taxon>Desulfobaccia</taxon>
        <taxon>Desulfobaccales</taxon>
        <taxon>Desulfobaccaceae</taxon>
        <taxon>Desulfobacca</taxon>
    </lineage>
</organism>
<evidence type="ECO:0000313" key="1">
    <source>
        <dbReference type="EMBL" id="HGB14090.1"/>
    </source>
</evidence>
<sequence>MSQSKLARALGVRPLTVARWEWGMHRLPALLPLALEALEPSRRRLIRFRFGYS</sequence>
<reference evidence="1" key="1">
    <citation type="journal article" date="2020" name="mSystems">
        <title>Genome- and Community-Level Interaction Insights into Carbon Utilization and Element Cycling Functions of Hydrothermarchaeota in Hydrothermal Sediment.</title>
        <authorList>
            <person name="Zhou Z."/>
            <person name="Liu Y."/>
            <person name="Xu W."/>
            <person name="Pan J."/>
            <person name="Luo Z.H."/>
            <person name="Li M."/>
        </authorList>
    </citation>
    <scope>NUCLEOTIDE SEQUENCE [LARGE SCALE GENOMIC DNA]</scope>
    <source>
        <strain evidence="1">SpSt-776</strain>
    </source>
</reference>
<dbReference type="AlphaFoldDB" id="A0A7C3WGW5"/>
<name>A0A7C3WGW5_9BACT</name>
<comment type="caution">
    <text evidence="1">The sequence shown here is derived from an EMBL/GenBank/DDBJ whole genome shotgun (WGS) entry which is preliminary data.</text>
</comment>
<dbReference type="SUPFAM" id="SSF47413">
    <property type="entry name" value="lambda repressor-like DNA-binding domains"/>
    <property type="match status" value="1"/>
</dbReference>
<dbReference type="GO" id="GO:0003677">
    <property type="term" value="F:DNA binding"/>
    <property type="evidence" value="ECO:0007669"/>
    <property type="project" value="InterPro"/>
</dbReference>
<gene>
    <name evidence="1" type="ORF">ENV62_02465</name>
</gene>
<accession>A0A7C3WGW5</accession>
<proteinExistence type="predicted"/>
<evidence type="ECO:0008006" key="2">
    <source>
        <dbReference type="Google" id="ProtNLM"/>
    </source>
</evidence>
<dbReference type="EMBL" id="DTHB01000018">
    <property type="protein sequence ID" value="HGB14090.1"/>
    <property type="molecule type" value="Genomic_DNA"/>
</dbReference>